<dbReference type="STRING" id="568872.GA0070624_3902"/>
<dbReference type="CDD" id="cd06561">
    <property type="entry name" value="AlkD_like"/>
    <property type="match status" value="1"/>
</dbReference>
<accession>A0A1C6SJ17</accession>
<gene>
    <name evidence="1" type="ORF">GA0070624_3902</name>
</gene>
<dbReference type="RefSeq" id="WP_245718880.1">
    <property type="nucleotide sequence ID" value="NZ_FMHV01000002.1"/>
</dbReference>
<dbReference type="Proteomes" id="UP000199413">
    <property type="component" value="Unassembled WGS sequence"/>
</dbReference>
<proteinExistence type="predicted"/>
<dbReference type="InterPro" id="IPR016024">
    <property type="entry name" value="ARM-type_fold"/>
</dbReference>
<dbReference type="Pfam" id="PF08713">
    <property type="entry name" value="DNA_alkylation"/>
    <property type="match status" value="1"/>
</dbReference>
<dbReference type="AlphaFoldDB" id="A0A1C6SJ17"/>
<dbReference type="Gene3D" id="1.25.10.90">
    <property type="match status" value="1"/>
</dbReference>
<dbReference type="EMBL" id="FMHV01000002">
    <property type="protein sequence ID" value="SCL29540.1"/>
    <property type="molecule type" value="Genomic_DNA"/>
</dbReference>
<dbReference type="PANTHER" id="PTHR34070:SF1">
    <property type="entry name" value="DNA ALKYLATION REPAIR PROTEIN"/>
    <property type="match status" value="1"/>
</dbReference>
<reference evidence="2" key="1">
    <citation type="submission" date="2016-06" db="EMBL/GenBank/DDBJ databases">
        <authorList>
            <person name="Varghese N."/>
            <person name="Submissions Spin"/>
        </authorList>
    </citation>
    <scope>NUCLEOTIDE SEQUENCE [LARGE SCALE GENOMIC DNA]</scope>
    <source>
        <strain evidence="2">DSM 45431</strain>
    </source>
</reference>
<protein>
    <submittedName>
        <fullName evidence="1">3-methyladenine DNA glycosylase AlkD</fullName>
    </submittedName>
</protein>
<evidence type="ECO:0000313" key="2">
    <source>
        <dbReference type="Proteomes" id="UP000199413"/>
    </source>
</evidence>
<dbReference type="SUPFAM" id="SSF48371">
    <property type="entry name" value="ARM repeat"/>
    <property type="match status" value="1"/>
</dbReference>
<organism evidence="1 2">
    <name type="scientific">Micromonospora rhizosphaerae</name>
    <dbReference type="NCBI Taxonomy" id="568872"/>
    <lineage>
        <taxon>Bacteria</taxon>
        <taxon>Bacillati</taxon>
        <taxon>Actinomycetota</taxon>
        <taxon>Actinomycetes</taxon>
        <taxon>Micromonosporales</taxon>
        <taxon>Micromonosporaceae</taxon>
        <taxon>Micromonospora</taxon>
    </lineage>
</organism>
<name>A0A1C6SJ17_9ACTN</name>
<sequence length="264" mass="30060">MESAAGRGQDGLHPFWQSLPAVAVDCTVMATTADVRHELASLADPRRAEQASRFLQMIPGGYGEGDRAIGVSVPEQRRVAGRYWRDLSLTETAKLLTSSVHEERLTSLFILVRKFTKGDEEERGRIFSLILASTGRINNWDLVDSSAPYIVGPWLIDKDRSVLDRLVESTLVWDRRIAIMATLAFIKAGDFHWTLRLSERLLRDPHDLVHKAVGWMLREVGNRDRAAEEDFLARHHRAMPRVMLRYAIEKFEPQRRAEYLSGVV</sequence>
<evidence type="ECO:0000313" key="1">
    <source>
        <dbReference type="EMBL" id="SCL29540.1"/>
    </source>
</evidence>
<dbReference type="InterPro" id="IPR014825">
    <property type="entry name" value="DNA_alkylation"/>
</dbReference>
<dbReference type="PANTHER" id="PTHR34070">
    <property type="entry name" value="ARMADILLO-TYPE FOLD"/>
    <property type="match status" value="1"/>
</dbReference>
<keyword evidence="2" id="KW-1185">Reference proteome</keyword>